<feature type="chain" id="PRO_5037990498" description="S8 family serine peptidase" evidence="11">
    <location>
        <begin position="21"/>
        <end position="1245"/>
    </location>
</feature>
<dbReference type="InterPro" id="IPR000209">
    <property type="entry name" value="Peptidase_S8/S53_dom"/>
</dbReference>
<dbReference type="PROSITE" id="PS00136">
    <property type="entry name" value="SUBTILASE_ASP"/>
    <property type="match status" value="1"/>
</dbReference>
<evidence type="ECO:0000256" key="8">
    <source>
        <dbReference type="PROSITE-ProRule" id="PRU01240"/>
    </source>
</evidence>
<feature type="signal peptide" evidence="11">
    <location>
        <begin position="1"/>
        <end position="20"/>
    </location>
</feature>
<keyword evidence="6 8" id="KW-0720">Serine protease</keyword>
<dbReference type="GO" id="GO:0006508">
    <property type="term" value="P:proteolysis"/>
    <property type="evidence" value="ECO:0007669"/>
    <property type="project" value="UniProtKB-KW"/>
</dbReference>
<dbReference type="InterPro" id="IPR015500">
    <property type="entry name" value="Peptidase_S8_subtilisin-rel"/>
</dbReference>
<evidence type="ECO:0000256" key="1">
    <source>
        <dbReference type="ARBA" id="ARBA00011073"/>
    </source>
</evidence>
<organism evidence="14 15">
    <name type="scientific">Streptomyces brasiliensis</name>
    <dbReference type="NCBI Taxonomy" id="1954"/>
    <lineage>
        <taxon>Bacteria</taxon>
        <taxon>Bacillati</taxon>
        <taxon>Actinomycetota</taxon>
        <taxon>Actinomycetes</taxon>
        <taxon>Kitasatosporales</taxon>
        <taxon>Streptomycetaceae</taxon>
        <taxon>Streptomyces</taxon>
    </lineage>
</organism>
<evidence type="ECO:0000256" key="10">
    <source>
        <dbReference type="SAM" id="MobiDB-lite"/>
    </source>
</evidence>
<dbReference type="Gene3D" id="3.40.50.200">
    <property type="entry name" value="Peptidase S8/S53 domain"/>
    <property type="match status" value="1"/>
</dbReference>
<dbReference type="PRINTS" id="PR00723">
    <property type="entry name" value="SUBTILISIN"/>
</dbReference>
<evidence type="ECO:0000259" key="12">
    <source>
        <dbReference type="Pfam" id="PF00082"/>
    </source>
</evidence>
<evidence type="ECO:0008006" key="16">
    <source>
        <dbReference type="Google" id="ProtNLM"/>
    </source>
</evidence>
<dbReference type="Pfam" id="PF00082">
    <property type="entry name" value="Peptidase_S8"/>
    <property type="match status" value="1"/>
</dbReference>
<dbReference type="EMBL" id="BMQA01000118">
    <property type="protein sequence ID" value="GGJ70179.1"/>
    <property type="molecule type" value="Genomic_DNA"/>
</dbReference>
<evidence type="ECO:0000256" key="11">
    <source>
        <dbReference type="SAM" id="SignalP"/>
    </source>
</evidence>
<feature type="domain" description="Peptidase S8/S53" evidence="12">
    <location>
        <begin position="253"/>
        <end position="516"/>
    </location>
</feature>
<proteinExistence type="inferred from homology"/>
<dbReference type="InterPro" id="IPR051048">
    <property type="entry name" value="Peptidase_S8/S53_subtilisin"/>
</dbReference>
<dbReference type="PROSITE" id="PS00137">
    <property type="entry name" value="SUBTILASE_HIS"/>
    <property type="match status" value="1"/>
</dbReference>
<reference evidence="14" key="2">
    <citation type="submission" date="2020-09" db="EMBL/GenBank/DDBJ databases">
        <authorList>
            <person name="Sun Q."/>
            <person name="Ohkuma M."/>
        </authorList>
    </citation>
    <scope>NUCLEOTIDE SEQUENCE</scope>
    <source>
        <strain evidence="14">JCM 3086</strain>
    </source>
</reference>
<keyword evidence="15" id="KW-1185">Reference proteome</keyword>
<sequence length="1245" mass="128882">MLTVGLTILGTAMPMAVANAAEPVQQASVSGAGQTTDTTAVAQTTDSATDSTPINDAELAKAVSADGKSIQVTLVTGDKVNIGLDDTGKVVVRDTQAAARPDGTSVVFHTITRTGRAYVVPNDALNLVTDGVLDWSLFDLTELAKLVASGRNDEVPVIVTYSDDDDVSKTPKVAGATAGRALRSVDGRAMAINKNGKWWKGVRGKTGSASAARSAGSLAGVKKVWLNGLSEVSLDQSVPQIGADVAWGRGYDGKGVSVAVLDSGVDATHPDLAGKIAKKVDFTGTSADAKDGFGHGTHVASTIVGSGAASDGKYKGVAPGAKLLIGKVCDDKGQCPDDEVIAGMDWAAHSGAKVVSMSLGGEPTDGTDPMSQALNELSRSTGTLFVVAAGNSGGSATIGAPGAADEALTVAAVDKSDKIADFSSRGPRYGDYALKPDIAAPGVGIVAARAAGTTMGTPVNDYYTSSDGTSMATPHVAGAAAVVAQQHPELTGAQMKALLMSTAKDLGFDENEQGAGRVDLAKATEPQQVVASGTLNFGRQAYPSSSRTRTVTYTNLTDTATTLDLAASLSSGDTPAPAGLISLSADKVTVPAGGSSEVTVTLDGSVISSGGPFGRLNGVLTARDASGDVRATTRISSFLEAERAQLTMKVVPPDGASSVTYGNAVFMPVDDKDSLHEDLTTEKGSESTTVSLYKDSTYSATIPVTWTNASGELQSAAPVLAEVTTAKATTVTLDLRKLVPVSVSTPVATETYSAISSTERVSATGKWSLATSLTASYQAQETAHWWALPTEKVHTGTLTQNTYSVRTTPVVTMKAVGGGDAFDLSARYQTPDVALKATSILFGLEQGVLSPYGIGAGAAPIPRLQTKGRVPVVYAGTGTAAELADVDVKGKLALLTPTDLCGTTCDFDTLRDQRLKAAAAAGAVGVLVAAPGLTNLNALYNALSNAEGCLTPENCFPLDLDPNAPLPLVTVAYDQAQRLIERIKAAPSDVGIVLGGSATPTVYAARFVAQGQVPSNLEYHIDKDRLQRVDHFFHSDQPGTLDKLTWEEQTEAAPSAATLDLPTVATQHTLTVYVQQQDNAINRFDGAWGDNTDNNFALIHTRTETHDLVLSGKNEVHWNEGPSVPGAVPQVRTKSGFFTAQQTPCAACRQGNTFYPTFYLTSSGGARQALIGITDPDHLSAGADPSDYLGPLGRRWVFGLDPCGPTAPWYQPTEDSKCEYTLSDASGHKIEPRTQKLTATYGEVG</sequence>
<keyword evidence="5 8" id="KW-0378">Hydrolase</keyword>
<dbReference type="InterPro" id="IPR046450">
    <property type="entry name" value="PA_dom_sf"/>
</dbReference>
<name>A0A917PBS7_9ACTN</name>
<evidence type="ECO:0000313" key="14">
    <source>
        <dbReference type="EMBL" id="GGJ70179.1"/>
    </source>
</evidence>
<dbReference type="GO" id="GO:0004252">
    <property type="term" value="F:serine-type endopeptidase activity"/>
    <property type="evidence" value="ECO:0007669"/>
    <property type="project" value="UniProtKB-UniRule"/>
</dbReference>
<dbReference type="PANTHER" id="PTHR43399:SF4">
    <property type="entry name" value="CELL WALL-ASSOCIATED PROTEASE"/>
    <property type="match status" value="1"/>
</dbReference>
<comment type="similarity">
    <text evidence="1 8 9">Belongs to the peptidase S8 family.</text>
</comment>
<comment type="caution">
    <text evidence="14">The sequence shown here is derived from an EMBL/GenBank/DDBJ whole genome shotgun (WGS) entry which is preliminary data.</text>
</comment>
<dbReference type="PROSITE" id="PS51892">
    <property type="entry name" value="SUBTILASE"/>
    <property type="match status" value="1"/>
</dbReference>
<dbReference type="PROSITE" id="PS00138">
    <property type="entry name" value="SUBTILASE_SER"/>
    <property type="match status" value="1"/>
</dbReference>
<feature type="active site" description="Charge relay system" evidence="7 8">
    <location>
        <position position="262"/>
    </location>
</feature>
<evidence type="ECO:0000256" key="4">
    <source>
        <dbReference type="ARBA" id="ARBA00022729"/>
    </source>
</evidence>
<dbReference type="InterPro" id="IPR023828">
    <property type="entry name" value="Peptidase_S8_Ser-AS"/>
</dbReference>
<feature type="region of interest" description="Disordered" evidence="10">
    <location>
        <begin position="28"/>
        <end position="52"/>
    </location>
</feature>
<dbReference type="InterPro" id="IPR022398">
    <property type="entry name" value="Peptidase_S8_His-AS"/>
</dbReference>
<evidence type="ECO:0000256" key="5">
    <source>
        <dbReference type="ARBA" id="ARBA00022801"/>
    </source>
</evidence>
<accession>A0A917PBS7</accession>
<feature type="active site" description="Charge relay system" evidence="7 8">
    <location>
        <position position="295"/>
    </location>
</feature>
<dbReference type="Pfam" id="PF02225">
    <property type="entry name" value="PA"/>
    <property type="match status" value="1"/>
</dbReference>
<reference evidence="14" key="1">
    <citation type="journal article" date="2014" name="Int. J. Syst. Evol. Microbiol.">
        <title>Complete genome sequence of Corynebacterium casei LMG S-19264T (=DSM 44701T), isolated from a smear-ripened cheese.</title>
        <authorList>
            <consortium name="US DOE Joint Genome Institute (JGI-PGF)"/>
            <person name="Walter F."/>
            <person name="Albersmeier A."/>
            <person name="Kalinowski J."/>
            <person name="Ruckert C."/>
        </authorList>
    </citation>
    <scope>NUCLEOTIDE SEQUENCE</scope>
    <source>
        <strain evidence="14">JCM 3086</strain>
    </source>
</reference>
<evidence type="ECO:0000259" key="13">
    <source>
        <dbReference type="Pfam" id="PF02225"/>
    </source>
</evidence>
<dbReference type="SUPFAM" id="SSF52025">
    <property type="entry name" value="PA domain"/>
    <property type="match status" value="1"/>
</dbReference>
<feature type="compositionally biased region" description="Low complexity" evidence="10">
    <location>
        <begin position="34"/>
        <end position="52"/>
    </location>
</feature>
<evidence type="ECO:0000313" key="15">
    <source>
        <dbReference type="Proteomes" id="UP000657574"/>
    </source>
</evidence>
<evidence type="ECO:0000256" key="3">
    <source>
        <dbReference type="ARBA" id="ARBA00022670"/>
    </source>
</evidence>
<dbReference type="Proteomes" id="UP000657574">
    <property type="component" value="Unassembled WGS sequence"/>
</dbReference>
<evidence type="ECO:0000256" key="2">
    <source>
        <dbReference type="ARBA" id="ARBA00022525"/>
    </source>
</evidence>
<evidence type="ECO:0000256" key="6">
    <source>
        <dbReference type="ARBA" id="ARBA00022825"/>
    </source>
</evidence>
<dbReference type="PANTHER" id="PTHR43399">
    <property type="entry name" value="SUBTILISIN-RELATED"/>
    <property type="match status" value="1"/>
</dbReference>
<dbReference type="InterPro" id="IPR003137">
    <property type="entry name" value="PA_domain"/>
</dbReference>
<dbReference type="InterPro" id="IPR036852">
    <property type="entry name" value="Peptidase_S8/S53_dom_sf"/>
</dbReference>
<gene>
    <name evidence="14" type="ORF">GCM10010121_096020</name>
</gene>
<evidence type="ECO:0000256" key="9">
    <source>
        <dbReference type="RuleBase" id="RU003355"/>
    </source>
</evidence>
<keyword evidence="3 8" id="KW-0645">Protease</keyword>
<keyword evidence="4 11" id="KW-0732">Signal</keyword>
<dbReference type="SUPFAM" id="SSF52743">
    <property type="entry name" value="Subtilisin-like"/>
    <property type="match status" value="1"/>
</dbReference>
<protein>
    <recommendedName>
        <fullName evidence="16">S8 family serine peptidase</fullName>
    </recommendedName>
</protein>
<feature type="active site" description="Charge relay system" evidence="7 8">
    <location>
        <position position="470"/>
    </location>
</feature>
<keyword evidence="2" id="KW-0964">Secreted</keyword>
<dbReference type="CDD" id="cd07487">
    <property type="entry name" value="Peptidases_S8_1"/>
    <property type="match status" value="1"/>
</dbReference>
<evidence type="ECO:0000256" key="7">
    <source>
        <dbReference type="PIRSR" id="PIRSR615500-1"/>
    </source>
</evidence>
<feature type="domain" description="PA" evidence="13">
    <location>
        <begin position="871"/>
        <end position="932"/>
    </location>
</feature>
<dbReference type="Gene3D" id="3.50.30.30">
    <property type="match status" value="1"/>
</dbReference>
<dbReference type="AlphaFoldDB" id="A0A917PBS7"/>
<dbReference type="InterPro" id="IPR023827">
    <property type="entry name" value="Peptidase_S8_Asp-AS"/>
</dbReference>